<dbReference type="EMBL" id="AHOR02000013">
    <property type="protein sequence ID" value="EMF83335.1"/>
    <property type="molecule type" value="Genomic_DNA"/>
</dbReference>
<reference evidence="1 2" key="1">
    <citation type="submission" date="2013-01" db="EMBL/GenBank/DDBJ databases">
        <authorList>
            <person name="Harkins D.M."/>
            <person name="Durkin A.S."/>
            <person name="Brinkac L.M."/>
            <person name="Haft D.H."/>
            <person name="Selengut J.D."/>
            <person name="Sanka R."/>
            <person name="DePew J."/>
            <person name="Purushe J."/>
            <person name="Tulsiani S.M."/>
            <person name="Graham G.C."/>
            <person name="Burns M.-A."/>
            <person name="Dohnt M.F."/>
            <person name="Smythe L.D."/>
            <person name="McKay D.B."/>
            <person name="Craig S.B."/>
            <person name="Vinetz J.M."/>
            <person name="Sutton G.G."/>
            <person name="Nierman W.C."/>
            <person name="Fouts D.E."/>
        </authorList>
    </citation>
    <scope>NUCLEOTIDE SEQUENCE [LARGE SCALE GENOMIC DNA]</scope>
    <source>
        <strain evidence="1 2">LT2116</strain>
    </source>
</reference>
<accession>M3H3J1</accession>
<comment type="caution">
    <text evidence="1">The sequence shown here is derived from an EMBL/GenBank/DDBJ whole genome shotgun (WGS) entry which is preliminary data.</text>
</comment>
<evidence type="ECO:0000313" key="2">
    <source>
        <dbReference type="Proteomes" id="UP000011770"/>
    </source>
</evidence>
<dbReference type="Proteomes" id="UP000011770">
    <property type="component" value="Unassembled WGS sequence"/>
</dbReference>
<organism evidence="1 2">
    <name type="scientific">Leptospira weilii serovar Topaz str. LT2116</name>
    <dbReference type="NCBI Taxonomy" id="1088540"/>
    <lineage>
        <taxon>Bacteria</taxon>
        <taxon>Pseudomonadati</taxon>
        <taxon>Spirochaetota</taxon>
        <taxon>Spirochaetia</taxon>
        <taxon>Leptospirales</taxon>
        <taxon>Leptospiraceae</taxon>
        <taxon>Leptospira</taxon>
    </lineage>
</organism>
<dbReference type="AlphaFoldDB" id="M3H3J1"/>
<sequence length="126" mass="14471">MLFRYKTTSKVLIKKPMKFLNCLDHKLFVFLYIALIFYCATVGTQSSVFGKNFPSSAASSESSEAPEAEKEKAAELKLEDLVSQEDKFIFDYDLETVRYNDAVEQILIQYFSEIEKPPPENLHLSI</sequence>
<evidence type="ECO:0000313" key="1">
    <source>
        <dbReference type="EMBL" id="EMF83335.1"/>
    </source>
</evidence>
<proteinExistence type="predicted"/>
<protein>
    <submittedName>
        <fullName evidence="1">Uncharacterized protein</fullName>
    </submittedName>
</protein>
<gene>
    <name evidence="1" type="ORF">LEP1GSC188_2037</name>
</gene>
<name>M3H3J1_9LEPT</name>